<feature type="compositionally biased region" description="Polar residues" evidence="8">
    <location>
        <begin position="8"/>
        <end position="17"/>
    </location>
</feature>
<evidence type="ECO:0000256" key="8">
    <source>
        <dbReference type="SAM" id="MobiDB-lite"/>
    </source>
</evidence>
<feature type="domain" description="Peptidase S1" evidence="10">
    <location>
        <begin position="166"/>
        <end position="408"/>
    </location>
</feature>
<dbReference type="CDD" id="cd00190">
    <property type="entry name" value="Tryp_SPc"/>
    <property type="match status" value="1"/>
</dbReference>
<dbReference type="Pfam" id="PF00431">
    <property type="entry name" value="CUB"/>
    <property type="match status" value="1"/>
</dbReference>
<keyword evidence="2 7" id="KW-0378">Hydrolase</keyword>
<dbReference type="InterPro" id="IPR001254">
    <property type="entry name" value="Trypsin_dom"/>
</dbReference>
<gene>
    <name evidence="11" type="ORF">EGW08_003016</name>
</gene>
<comment type="caution">
    <text evidence="5">Lacks conserved residue(s) required for the propagation of feature annotation.</text>
</comment>
<dbReference type="InterPro" id="IPR035914">
    <property type="entry name" value="Sperma_CUB_dom_sf"/>
</dbReference>
<evidence type="ECO:0000259" key="10">
    <source>
        <dbReference type="PROSITE" id="PS50240"/>
    </source>
</evidence>
<feature type="disulfide bond" evidence="6">
    <location>
        <begin position="114"/>
        <end position="126"/>
    </location>
</feature>
<dbReference type="InterPro" id="IPR043504">
    <property type="entry name" value="Peptidase_S1_PA_chymotrypsin"/>
</dbReference>
<keyword evidence="12" id="KW-1185">Reference proteome</keyword>
<dbReference type="SMART" id="SM00020">
    <property type="entry name" value="Tryp_SPc"/>
    <property type="match status" value="1"/>
</dbReference>
<dbReference type="PROSITE" id="PS00135">
    <property type="entry name" value="TRYPSIN_SER"/>
    <property type="match status" value="1"/>
</dbReference>
<reference evidence="11 12" key="1">
    <citation type="submission" date="2019-01" db="EMBL/GenBank/DDBJ databases">
        <title>A draft genome assembly of the solar-powered sea slug Elysia chlorotica.</title>
        <authorList>
            <person name="Cai H."/>
            <person name="Li Q."/>
            <person name="Fang X."/>
            <person name="Li J."/>
            <person name="Curtis N.E."/>
            <person name="Altenburger A."/>
            <person name="Shibata T."/>
            <person name="Feng M."/>
            <person name="Maeda T."/>
            <person name="Schwartz J.A."/>
            <person name="Shigenobu S."/>
            <person name="Lundholm N."/>
            <person name="Nishiyama T."/>
            <person name="Yang H."/>
            <person name="Hasebe M."/>
            <person name="Li S."/>
            <person name="Pierce S.K."/>
            <person name="Wang J."/>
        </authorList>
    </citation>
    <scope>NUCLEOTIDE SEQUENCE [LARGE SCALE GENOMIC DNA]</scope>
    <source>
        <strain evidence="11">EC2010</strain>
        <tissue evidence="11">Whole organism of an adult</tissue>
    </source>
</reference>
<evidence type="ECO:0000256" key="7">
    <source>
        <dbReference type="RuleBase" id="RU363034"/>
    </source>
</evidence>
<proteinExistence type="predicted"/>
<evidence type="ECO:0000313" key="12">
    <source>
        <dbReference type="Proteomes" id="UP000271974"/>
    </source>
</evidence>
<evidence type="ECO:0000256" key="4">
    <source>
        <dbReference type="ARBA" id="ARBA00023157"/>
    </source>
</evidence>
<dbReference type="PROSITE" id="PS00134">
    <property type="entry name" value="TRYPSIN_HIS"/>
    <property type="match status" value="1"/>
</dbReference>
<dbReference type="CDD" id="cd00041">
    <property type="entry name" value="CUB"/>
    <property type="match status" value="1"/>
</dbReference>
<sequence length="412" mass="45664">CHGEPLVLTSQSDQLTSPRFGEGQSYRNNLLCEWILLGDPGEVFRISFNSFMLEQSPTCQFDSLTIVDVFDFEELLNDNDTNTDTNVGYTNNTDTNVGYTNNTDTNYSFPPVRCGEEEFRCGIEKCIDWSKVCDHTEDCADGSDEMICPSSRECGLPAILPIESRVVGGREAIRGAWPWTVSVLDSHRQTHMCGAALVAPQWAISAAHCFTREYNRDYTGYSVRAGRHDLKIADRNEQTVRIAEVISRRDYVEQWSLNDLALIRFKDPLVLTDYVRPVCLPSAPVTAGSQCYLTGWGETLNSCCPDVLKQALLPVINNTVCAGANYYGTRFREHMFCAGYPDGGTDACSGDSGGPLVCPADSSTDDQGPRHWEVQGVTSWGLLCGAAQKPGVYTAVHDYIRWIQQTIALHSQ</sequence>
<evidence type="ECO:0000313" key="11">
    <source>
        <dbReference type="EMBL" id="RUS89206.1"/>
    </source>
</evidence>
<protein>
    <recommendedName>
        <fullName evidence="13">Peptidase S1 domain-containing protein</fullName>
    </recommendedName>
</protein>
<evidence type="ECO:0000256" key="6">
    <source>
        <dbReference type="PROSITE-ProRule" id="PRU00124"/>
    </source>
</evidence>
<dbReference type="PROSITE" id="PS01209">
    <property type="entry name" value="LDLRA_1"/>
    <property type="match status" value="1"/>
</dbReference>
<dbReference type="FunFam" id="2.40.10.10:FF:000003">
    <property type="entry name" value="Transmembrane serine protease 3"/>
    <property type="match status" value="1"/>
</dbReference>
<dbReference type="SUPFAM" id="SSF50494">
    <property type="entry name" value="Trypsin-like serine proteases"/>
    <property type="match status" value="1"/>
</dbReference>
<dbReference type="SUPFAM" id="SSF49854">
    <property type="entry name" value="Spermadhesin, CUB domain"/>
    <property type="match status" value="1"/>
</dbReference>
<organism evidence="11 12">
    <name type="scientific">Elysia chlorotica</name>
    <name type="common">Eastern emerald elysia</name>
    <name type="synonym">Sea slug</name>
    <dbReference type="NCBI Taxonomy" id="188477"/>
    <lineage>
        <taxon>Eukaryota</taxon>
        <taxon>Metazoa</taxon>
        <taxon>Spiralia</taxon>
        <taxon>Lophotrochozoa</taxon>
        <taxon>Mollusca</taxon>
        <taxon>Gastropoda</taxon>
        <taxon>Heterobranchia</taxon>
        <taxon>Euthyneura</taxon>
        <taxon>Panpulmonata</taxon>
        <taxon>Sacoglossa</taxon>
        <taxon>Placobranchoidea</taxon>
        <taxon>Plakobranchidae</taxon>
        <taxon>Elysia</taxon>
    </lineage>
</organism>
<evidence type="ECO:0000256" key="2">
    <source>
        <dbReference type="ARBA" id="ARBA00022801"/>
    </source>
</evidence>
<dbReference type="Gene3D" id="2.40.10.10">
    <property type="entry name" value="Trypsin-like serine proteases"/>
    <property type="match status" value="1"/>
</dbReference>
<accession>A0A433U5T9</accession>
<dbReference type="PANTHER" id="PTHR24252">
    <property type="entry name" value="ACROSIN-RELATED"/>
    <property type="match status" value="1"/>
</dbReference>
<evidence type="ECO:0000256" key="5">
    <source>
        <dbReference type="PROSITE-ProRule" id="PRU00059"/>
    </source>
</evidence>
<dbReference type="SMART" id="SM00192">
    <property type="entry name" value="LDLa"/>
    <property type="match status" value="1"/>
</dbReference>
<dbReference type="InterPro" id="IPR001314">
    <property type="entry name" value="Peptidase_S1A"/>
</dbReference>
<evidence type="ECO:0000256" key="3">
    <source>
        <dbReference type="ARBA" id="ARBA00022825"/>
    </source>
</evidence>
<name>A0A433U5T9_ELYCH</name>
<dbReference type="EMBL" id="RQTK01000062">
    <property type="protein sequence ID" value="RUS89206.1"/>
    <property type="molecule type" value="Genomic_DNA"/>
</dbReference>
<dbReference type="GO" id="GO:0006508">
    <property type="term" value="P:proteolysis"/>
    <property type="evidence" value="ECO:0007669"/>
    <property type="project" value="UniProtKB-KW"/>
</dbReference>
<keyword evidence="4 6" id="KW-1015">Disulfide bond</keyword>
<dbReference type="InterPro" id="IPR023415">
    <property type="entry name" value="LDLR_class-A_CS"/>
</dbReference>
<evidence type="ECO:0000256" key="1">
    <source>
        <dbReference type="ARBA" id="ARBA00022670"/>
    </source>
</evidence>
<comment type="caution">
    <text evidence="11">The sequence shown here is derived from an EMBL/GenBank/DDBJ whole genome shotgun (WGS) entry which is preliminary data.</text>
</comment>
<evidence type="ECO:0008006" key="13">
    <source>
        <dbReference type="Google" id="ProtNLM"/>
    </source>
</evidence>
<dbReference type="Proteomes" id="UP000271974">
    <property type="component" value="Unassembled WGS sequence"/>
</dbReference>
<feature type="region of interest" description="Disordered" evidence="8">
    <location>
        <begin position="1"/>
        <end position="20"/>
    </location>
</feature>
<dbReference type="Pfam" id="PF00057">
    <property type="entry name" value="Ldl_recept_a"/>
    <property type="match status" value="1"/>
</dbReference>
<feature type="non-terminal residue" evidence="11">
    <location>
        <position position="1"/>
    </location>
</feature>
<dbReference type="InterPro" id="IPR009003">
    <property type="entry name" value="Peptidase_S1_PA"/>
</dbReference>
<dbReference type="GO" id="GO:0004252">
    <property type="term" value="F:serine-type endopeptidase activity"/>
    <property type="evidence" value="ECO:0007669"/>
    <property type="project" value="InterPro"/>
</dbReference>
<feature type="disulfide bond" evidence="6">
    <location>
        <begin position="133"/>
        <end position="148"/>
    </location>
</feature>
<feature type="domain" description="CUB" evidence="9">
    <location>
        <begin position="1"/>
        <end position="68"/>
    </location>
</feature>
<feature type="disulfide bond" evidence="6">
    <location>
        <begin position="121"/>
        <end position="139"/>
    </location>
</feature>
<keyword evidence="3 7" id="KW-0720">Serine protease</keyword>
<dbReference type="OrthoDB" id="10012881at2759"/>
<dbReference type="PROSITE" id="PS50068">
    <property type="entry name" value="LDLRA_2"/>
    <property type="match status" value="1"/>
</dbReference>
<dbReference type="PANTHER" id="PTHR24252:SF7">
    <property type="entry name" value="HYALIN"/>
    <property type="match status" value="1"/>
</dbReference>
<dbReference type="CDD" id="cd00112">
    <property type="entry name" value="LDLa"/>
    <property type="match status" value="1"/>
</dbReference>
<dbReference type="Pfam" id="PF00089">
    <property type="entry name" value="Trypsin"/>
    <property type="match status" value="1"/>
</dbReference>
<dbReference type="InterPro" id="IPR033116">
    <property type="entry name" value="TRYPSIN_SER"/>
</dbReference>
<dbReference type="PROSITE" id="PS50240">
    <property type="entry name" value="TRYPSIN_DOM"/>
    <property type="match status" value="1"/>
</dbReference>
<dbReference type="InterPro" id="IPR036055">
    <property type="entry name" value="LDL_receptor-like_sf"/>
</dbReference>
<dbReference type="InterPro" id="IPR018114">
    <property type="entry name" value="TRYPSIN_HIS"/>
</dbReference>
<dbReference type="AlphaFoldDB" id="A0A433U5T9"/>
<keyword evidence="1 7" id="KW-0645">Protease</keyword>
<dbReference type="STRING" id="188477.A0A433U5T9"/>
<dbReference type="PRINTS" id="PR00722">
    <property type="entry name" value="CHYMOTRYPSIN"/>
</dbReference>
<evidence type="ECO:0000259" key="9">
    <source>
        <dbReference type="PROSITE" id="PS01180"/>
    </source>
</evidence>
<dbReference type="InterPro" id="IPR000859">
    <property type="entry name" value="CUB_dom"/>
</dbReference>
<dbReference type="InterPro" id="IPR002172">
    <property type="entry name" value="LDrepeatLR_classA_rpt"/>
</dbReference>
<dbReference type="SUPFAM" id="SSF57424">
    <property type="entry name" value="LDL receptor-like module"/>
    <property type="match status" value="1"/>
</dbReference>
<dbReference type="PROSITE" id="PS01180">
    <property type="entry name" value="CUB"/>
    <property type="match status" value="1"/>
</dbReference>
<dbReference type="Gene3D" id="4.10.400.10">
    <property type="entry name" value="Low-density Lipoprotein Receptor"/>
    <property type="match status" value="1"/>
</dbReference>
<dbReference type="Gene3D" id="2.60.120.290">
    <property type="entry name" value="Spermadhesin, CUB domain"/>
    <property type="match status" value="1"/>
</dbReference>